<keyword evidence="1" id="KW-0812">Transmembrane</keyword>
<dbReference type="Gene3D" id="3.60.21.10">
    <property type="match status" value="1"/>
</dbReference>
<dbReference type="EMBL" id="RHLK01000001">
    <property type="protein sequence ID" value="MVO98002.1"/>
    <property type="molecule type" value="Genomic_DNA"/>
</dbReference>
<dbReference type="OrthoDB" id="9780884at2"/>
<evidence type="ECO:0000313" key="4">
    <source>
        <dbReference type="Proteomes" id="UP000490800"/>
    </source>
</evidence>
<protein>
    <submittedName>
        <fullName evidence="3">Metallophosphoesterase</fullName>
    </submittedName>
</protein>
<keyword evidence="4" id="KW-1185">Reference proteome</keyword>
<feature type="transmembrane region" description="Helical" evidence="1">
    <location>
        <begin position="6"/>
        <end position="25"/>
    </location>
</feature>
<reference evidence="3 4" key="1">
    <citation type="journal article" date="2019" name="Microorganisms">
        <title>Paenibacillus lutrae sp. nov., A Chitinolytic Species Isolated from A River Otter in Castril Natural Park, Granada, Spain.</title>
        <authorList>
            <person name="Rodriguez M."/>
            <person name="Reina J.C."/>
            <person name="Bejar V."/>
            <person name="Llamas I."/>
        </authorList>
    </citation>
    <scope>NUCLEOTIDE SEQUENCE [LARGE SCALE GENOMIC DNA]</scope>
    <source>
        <strain evidence="3 4">N10</strain>
    </source>
</reference>
<dbReference type="Proteomes" id="UP000490800">
    <property type="component" value="Unassembled WGS sequence"/>
</dbReference>
<dbReference type="InterPro" id="IPR004843">
    <property type="entry name" value="Calcineurin-like_PHP"/>
</dbReference>
<gene>
    <name evidence="3" type="ORF">EDM21_00320</name>
</gene>
<dbReference type="GO" id="GO:0016787">
    <property type="term" value="F:hydrolase activity"/>
    <property type="evidence" value="ECO:0007669"/>
    <property type="project" value="InterPro"/>
</dbReference>
<dbReference type="SUPFAM" id="SSF56300">
    <property type="entry name" value="Metallo-dependent phosphatases"/>
    <property type="match status" value="1"/>
</dbReference>
<organism evidence="3 4">
    <name type="scientific">Paenibacillus lutrae</name>
    <dbReference type="NCBI Taxonomy" id="2078573"/>
    <lineage>
        <taxon>Bacteria</taxon>
        <taxon>Bacillati</taxon>
        <taxon>Bacillota</taxon>
        <taxon>Bacilli</taxon>
        <taxon>Bacillales</taxon>
        <taxon>Paenibacillaceae</taxon>
        <taxon>Paenibacillus</taxon>
    </lineage>
</organism>
<dbReference type="InterPro" id="IPR029052">
    <property type="entry name" value="Metallo-depent_PP-like"/>
</dbReference>
<dbReference type="PANTHER" id="PTHR31302">
    <property type="entry name" value="TRANSMEMBRANE PROTEIN WITH METALLOPHOSPHOESTERASE DOMAIN-RELATED"/>
    <property type="match status" value="1"/>
</dbReference>
<accession>A0A7X3FE38</accession>
<dbReference type="Pfam" id="PF00149">
    <property type="entry name" value="Metallophos"/>
    <property type="match status" value="1"/>
</dbReference>
<keyword evidence="1" id="KW-1133">Transmembrane helix</keyword>
<evidence type="ECO:0000313" key="3">
    <source>
        <dbReference type="EMBL" id="MVO98002.1"/>
    </source>
</evidence>
<dbReference type="AlphaFoldDB" id="A0A7X3FE38"/>
<feature type="domain" description="Calcineurin-like phosphoesterase" evidence="2">
    <location>
        <begin position="42"/>
        <end position="201"/>
    </location>
</feature>
<dbReference type="PANTHER" id="PTHR31302:SF0">
    <property type="entry name" value="TRANSMEMBRANE PROTEIN WITH METALLOPHOSPHOESTERASE DOMAIN"/>
    <property type="match status" value="1"/>
</dbReference>
<comment type="caution">
    <text evidence="3">The sequence shown here is derived from an EMBL/GenBank/DDBJ whole genome shotgun (WGS) entry which is preliminary data.</text>
</comment>
<name>A0A7X3FE38_9BACL</name>
<evidence type="ECO:0000256" key="1">
    <source>
        <dbReference type="SAM" id="Phobius"/>
    </source>
</evidence>
<dbReference type="InterPro" id="IPR051158">
    <property type="entry name" value="Metallophosphoesterase_sf"/>
</dbReference>
<sequence>MTEMVYVYAGFLLTAAAMYFLLIFPTQWLKVERVRCDQRLGIKVLQISDLHVEKLRIRPGRICRVIHEEQPDLLVLTGDFTRRAVHLNKVRRYAEAIGSHGIPTFAVLGNHDHRLRREELQKLVEILEQAGIRVLCNESVNAGSFYIVGIDDYDSRKSRVSQAFRHVTDRTKPVLVLTHDPNLVLAMKRKYTYLMAGHFHGMQFNVPFLFRFIDKGPLAASGIYKGLHTGEGGMFYISRGIGQAGPNARFLIRSEVNVHEL</sequence>
<keyword evidence="1" id="KW-0472">Membrane</keyword>
<proteinExistence type="predicted"/>
<evidence type="ECO:0000259" key="2">
    <source>
        <dbReference type="Pfam" id="PF00149"/>
    </source>
</evidence>